<dbReference type="NCBIfam" id="TIGR01451">
    <property type="entry name" value="B_ant_repeat"/>
    <property type="match status" value="1"/>
</dbReference>
<dbReference type="SUPFAM" id="SSF117074">
    <property type="entry name" value="Hypothetical protein PA1324"/>
    <property type="match status" value="3"/>
</dbReference>
<evidence type="ECO:0000313" key="8">
    <source>
        <dbReference type="EMBL" id="AEI49739.1"/>
    </source>
</evidence>
<feature type="domain" description="DUF11" evidence="5">
    <location>
        <begin position="1677"/>
        <end position="1788"/>
    </location>
</feature>
<feature type="domain" description="SD-repeat containing protein B" evidence="6">
    <location>
        <begin position="771"/>
        <end position="822"/>
    </location>
</feature>
<evidence type="ECO:0000256" key="3">
    <source>
        <dbReference type="ARBA" id="ARBA00022729"/>
    </source>
</evidence>
<dbReference type="PANTHER" id="PTHR23303">
    <property type="entry name" value="CARBOXYPEPTIDASE REGULATORY REGION-CONTAINING"/>
    <property type="match status" value="1"/>
</dbReference>
<dbReference type="KEGG" id="rsi:Runsl_3373"/>
<dbReference type="GO" id="GO:0005576">
    <property type="term" value="C:extracellular region"/>
    <property type="evidence" value="ECO:0007669"/>
    <property type="project" value="UniProtKB-SubCell"/>
</dbReference>
<dbReference type="InterPro" id="IPR013783">
    <property type="entry name" value="Ig-like_fold"/>
</dbReference>
<feature type="transmembrane region" description="Helical" evidence="4">
    <location>
        <begin position="21"/>
        <end position="40"/>
    </location>
</feature>
<gene>
    <name evidence="8" type="ordered locus">Runsl_3373</name>
</gene>
<dbReference type="InterPro" id="IPR047589">
    <property type="entry name" value="DUF11_rpt"/>
</dbReference>
<keyword evidence="3" id="KW-0732">Signal</keyword>
<sequence>MQNYFTPHFLEKYWTRQIHRLAILLPLAFFQLVLLIGTAGTNTLQAQCSITLKPTVSGCYLSSGSSKATISVEVAWANPPSGGQITVTGPAGSVPATRTIQIGNIATSYEGTDGTVFNTTVFIGSPQVVAFEVPADGSTGKTVTARFNSTCTATSAPFNIPAACQTTACPAGQLGGTVFFDYNANGVREKGEAGGISDNEGLSGVTVKIFDCNGALVGTTTTNSFGKYSFNVPAKAYPVRVEFSNLASYAGQGTLSGTDNRTTVQFIKAPDCNVDLGILNPSDYCQNFPRIVTSCFVNGNPLTSGSATASGDALVSFKYGKTGPKDATAVTVLADAAKIGSVWGIAYDKYKERLFTSAVLRRHSGLGPAGLGGIYVTNMITNTTSTYVDLEAAPLSINLGTIPSNSSRGLPTTLSGPSNDQAAFALVGKAGIGDLEISEDGQFLYFTNLHDKKLYKLNISGATPTLAGSYAIPTVCSGGSNRPFGLKVYQGKVYVGTVCDGQTSTTTSNLRAIIQSFDPATTTFTEIFNFPLTYPKGPVFLSEASANAPLLKLGIWNNWSDDFNDLNTGSFSTNTDSYRIIYPQPILSDIEFDIDGSMILGLADRTGLQTGFKNYAPTGTTNLYSAFSGGDILRAAKSGSTFILENNGKVDGITGSDPSNNQGPGFGEFYNDDWLSFSGKLNHSEQAFGALALRPGSGKVILTAMDPLNRDAGGTVNAGGVKYLNNDTGKPDSDATAGFLLYVTDQDAGTFAKSTGLGDLELTCDLPNYLEIGNYVWNDANKNGVQEACEKPLAGINVTLYKGTSKLATTKTTTNGEYYFSSKSRLGSGWTGTGADTTLLENTAYRIVFGEGQLTGSLLNVAGLGQFEATTKNSTANNGNTQNDSDVAFASGAFSISFSTTTSGKVNHTYDAGFVCVIPSIGNKITVTPPTCSGVTSQNNGKVSLSAAIAPFTKFRVKTGTGAWTGDTTFATATAIGSTFPFDLQTSVPNAGATYKIRFYIGECCYKDTTITVNPVSCLCTKPNAGINQTICAPITTAALTGFTPTGGTWSAQTGNPSAATVSSTGAVTGMTAAGVYNFIYTVQGGCSDTVSVTRNAKPNAGADKSICQPLTATSLTGFSPAGGSWTVDAKPTGTTPTVTSTGAVTGMTATGTYSFIYTVSNCTDTVQVTVNAKPNAGGDKNLACADPVAGTLQTSTSLAGFSPAGGTWSAVANNPATATVTNAGAVSGMVNAGTYRFIYTVGSCADTVAITVQPCTGCVKPNAGPDVTLTCSPSGITATTATLNAVTSGGTWAPIGSPANPAAATINPTTGAVAGMTAAGTYRFVYSITGGGIVCTDTAAVIVPTCVVPLGSIGDYVWKDANKDGKQDAGEAGVNGIKVILWNATSAGTPTGKRDSTTTAGGGKYLFSNLPKGDYLVQFVKSTLPADCNAFTAKDSTAAGTTDKNDSDADKTTGITGKVSLDPKVLSGTSSPADSLATNNLTVDAGLLPATICIKPNAGPDQTLVCGTTAPSTANLVDALAGQKWKVLSVQPNTTVSVTTPAGLVSGMTAPGQYRFILQTQSDSLACRDTVSIMVPNCACPTVNVLTHNAIVCKDSLFPNLSVTIIGNNTQGVTATWYANATGGSVLSTGLNFKPTGLASVTDTFYVQLNGVTTNCQQNPRTPVVVTVQDCTKEVDLALKKLINTKVAQIGDVLTYTLKVYNQSNTGATGVEVTDSIATTVQFQTGSFIASRGSAAISGNVIKWTIGNIAANGDTVTLTYKVKATQEGVHFNTAEISKTNEKDVDSTPGNGNEGEDDIDRQCFTVPVKLCPGEKAEVNIPTKYTNVQWFKNGGSTSIGSGNFLLISEVGTYTFTATNQSCPASGCCPIIIEPGVNCCPEDLCIPFTVKQTKKGKK</sequence>
<dbReference type="Proteomes" id="UP000000493">
    <property type="component" value="Chromosome"/>
</dbReference>
<evidence type="ECO:0000313" key="9">
    <source>
        <dbReference type="Proteomes" id="UP000000493"/>
    </source>
</evidence>
<keyword evidence="4" id="KW-1133">Transmembrane helix</keyword>
<dbReference type="Pfam" id="PF19081">
    <property type="entry name" value="Ig_7"/>
    <property type="match status" value="1"/>
</dbReference>
<keyword evidence="2" id="KW-0964">Secreted</keyword>
<keyword evidence="9" id="KW-1185">Reference proteome</keyword>
<dbReference type="Pfam" id="PF17210">
    <property type="entry name" value="SdrD_B"/>
    <property type="match status" value="3"/>
</dbReference>
<feature type="domain" description="SD-repeat containing protein B" evidence="6">
    <location>
        <begin position="1353"/>
        <end position="1464"/>
    </location>
</feature>
<dbReference type="SUPFAM" id="SSF63825">
    <property type="entry name" value="YWTD domain"/>
    <property type="match status" value="1"/>
</dbReference>
<proteinExistence type="predicted"/>
<protein>
    <submittedName>
        <fullName evidence="8">Conserved repeat domain protein</fullName>
    </submittedName>
</protein>
<reference evidence="8 9" key="2">
    <citation type="journal article" date="2012" name="Stand. Genomic Sci.">
        <title>Complete genome sequence of the aquatic bacterium Runella slithyformis type strain (LSU 4(T)).</title>
        <authorList>
            <person name="Copeland A."/>
            <person name="Zhang X."/>
            <person name="Misra M."/>
            <person name="Lapidus A."/>
            <person name="Nolan M."/>
            <person name="Lucas S."/>
            <person name="Deshpande S."/>
            <person name="Cheng J.F."/>
            <person name="Tapia R."/>
            <person name="Goodwin L.A."/>
            <person name="Pitluck S."/>
            <person name="Liolios K."/>
            <person name="Pagani I."/>
            <person name="Ivanova N."/>
            <person name="Mikhailova N."/>
            <person name="Pati A."/>
            <person name="Chen A."/>
            <person name="Palaniappan K."/>
            <person name="Land M."/>
            <person name="Hauser L."/>
            <person name="Pan C."/>
            <person name="Jeffries C.D."/>
            <person name="Detter J.C."/>
            <person name="Brambilla E.M."/>
            <person name="Rohde M."/>
            <person name="Djao O.D."/>
            <person name="Goker M."/>
            <person name="Sikorski J."/>
            <person name="Tindall B.J."/>
            <person name="Woyke T."/>
            <person name="Bristow J."/>
            <person name="Eisen J.A."/>
            <person name="Markowitz V."/>
            <person name="Hugenholtz P."/>
            <person name="Kyrpides N.C."/>
            <person name="Klenk H.P."/>
            <person name="Mavromatis K."/>
        </authorList>
    </citation>
    <scope>NUCLEOTIDE SEQUENCE [LARGE SCALE GENOMIC DNA]</scope>
    <source>
        <strain evidence="9">ATCC 29530 / DSM 19594 / LMG 11500 / NCIMB 11436 / LSU 4</strain>
    </source>
</reference>
<dbReference type="Gene3D" id="2.60.40.10">
    <property type="entry name" value="Immunoglobulins"/>
    <property type="match status" value="4"/>
</dbReference>
<evidence type="ECO:0000256" key="2">
    <source>
        <dbReference type="ARBA" id="ARBA00022525"/>
    </source>
</evidence>
<evidence type="ECO:0000256" key="4">
    <source>
        <dbReference type="SAM" id="Phobius"/>
    </source>
</evidence>
<feature type="domain" description="Ig-like" evidence="7">
    <location>
        <begin position="1582"/>
        <end position="1670"/>
    </location>
</feature>
<dbReference type="Pfam" id="PF01345">
    <property type="entry name" value="DUF11"/>
    <property type="match status" value="1"/>
</dbReference>
<keyword evidence="4" id="KW-0472">Membrane</keyword>
<dbReference type="PANTHER" id="PTHR23303:SF15">
    <property type="entry name" value="COLOSSIN-A"/>
    <property type="match status" value="1"/>
</dbReference>
<evidence type="ECO:0000259" key="5">
    <source>
        <dbReference type="Pfam" id="PF01345"/>
    </source>
</evidence>
<evidence type="ECO:0000256" key="1">
    <source>
        <dbReference type="ARBA" id="ARBA00004613"/>
    </source>
</evidence>
<organism evidence="8 9">
    <name type="scientific">Runella slithyformis (strain ATCC 29530 / DSM 19594 / LMG 11500 / NCIMB 11436 / LSU 4)</name>
    <dbReference type="NCBI Taxonomy" id="761193"/>
    <lineage>
        <taxon>Bacteria</taxon>
        <taxon>Pseudomonadati</taxon>
        <taxon>Bacteroidota</taxon>
        <taxon>Cytophagia</taxon>
        <taxon>Cytophagales</taxon>
        <taxon>Spirosomataceae</taxon>
        <taxon>Runella</taxon>
    </lineage>
</organism>
<dbReference type="InterPro" id="IPR001434">
    <property type="entry name" value="OmcB-like_DUF11"/>
</dbReference>
<dbReference type="RefSeq" id="WP_013929043.1">
    <property type="nucleotide sequence ID" value="NC_015703.1"/>
</dbReference>
<name>A0A7U4E723_RUNSL</name>
<evidence type="ECO:0000259" key="6">
    <source>
        <dbReference type="Pfam" id="PF17210"/>
    </source>
</evidence>
<dbReference type="EMBL" id="CP002859">
    <property type="protein sequence ID" value="AEI49739.1"/>
    <property type="molecule type" value="Genomic_DNA"/>
</dbReference>
<evidence type="ECO:0000259" key="7">
    <source>
        <dbReference type="Pfam" id="PF19081"/>
    </source>
</evidence>
<dbReference type="InterPro" id="IPR033764">
    <property type="entry name" value="Sdr_B"/>
</dbReference>
<dbReference type="InterPro" id="IPR044023">
    <property type="entry name" value="Ig_7"/>
</dbReference>
<reference evidence="9" key="1">
    <citation type="submission" date="2011-06" db="EMBL/GenBank/DDBJ databases">
        <title>The complete genome of chromosome of Runella slithyformis DSM 19594.</title>
        <authorList>
            <consortium name="US DOE Joint Genome Institute (JGI-PGF)"/>
            <person name="Lucas S."/>
            <person name="Han J."/>
            <person name="Lapidus A."/>
            <person name="Bruce D."/>
            <person name="Goodwin L."/>
            <person name="Pitluck S."/>
            <person name="Peters L."/>
            <person name="Kyrpides N."/>
            <person name="Mavromatis K."/>
            <person name="Ivanova N."/>
            <person name="Ovchinnikova G."/>
            <person name="Zhang X."/>
            <person name="Misra M."/>
            <person name="Detter J.C."/>
            <person name="Tapia R."/>
            <person name="Han C."/>
            <person name="Land M."/>
            <person name="Hauser L."/>
            <person name="Markowitz V."/>
            <person name="Cheng J.-F."/>
            <person name="Hugenholtz P."/>
            <person name="Woyke T."/>
            <person name="Wu D."/>
            <person name="Tindall B."/>
            <person name="Faehrich R."/>
            <person name="Brambilla E."/>
            <person name="Klenk H.-P."/>
            <person name="Eisen J.A."/>
        </authorList>
    </citation>
    <scope>NUCLEOTIDE SEQUENCE [LARGE SCALE GENOMIC DNA]</scope>
    <source>
        <strain evidence="9">ATCC 29530 / DSM 19594 / LMG 11500 / NCIMB 11436 / LSU 4</strain>
    </source>
</reference>
<feature type="domain" description="SD-repeat containing protein B" evidence="6">
    <location>
        <begin position="173"/>
        <end position="261"/>
    </location>
</feature>
<accession>A0A7U4E723</accession>
<keyword evidence="4" id="KW-0812">Transmembrane</keyword>
<dbReference type="InterPro" id="IPR051417">
    <property type="entry name" value="SDr/BOS_complex"/>
</dbReference>
<comment type="subcellular location">
    <subcellularLocation>
        <location evidence="1">Secreted</location>
    </subcellularLocation>
</comment>